<dbReference type="GO" id="GO:0005777">
    <property type="term" value="C:peroxisome"/>
    <property type="evidence" value="ECO:0007669"/>
    <property type="project" value="InterPro"/>
</dbReference>
<proteinExistence type="predicted"/>
<reference evidence="3" key="1">
    <citation type="submission" date="2022-04" db="EMBL/GenBank/DDBJ databases">
        <title>Carnegiea gigantea Genome sequencing and assembly v2.</title>
        <authorList>
            <person name="Copetti D."/>
            <person name="Sanderson M.J."/>
            <person name="Burquez A."/>
            <person name="Wojciechowski M.F."/>
        </authorList>
    </citation>
    <scope>NUCLEOTIDE SEQUENCE</scope>
    <source>
        <strain evidence="3">SGP5-SGP5p</strain>
        <tissue evidence="3">Aerial part</tissue>
    </source>
</reference>
<gene>
    <name evidence="3" type="ORF">Cgig2_005172</name>
</gene>
<dbReference type="Pfam" id="PF01936">
    <property type="entry name" value="NYN"/>
    <property type="match status" value="1"/>
</dbReference>
<feature type="domain" description="HTH OST-type" evidence="2">
    <location>
        <begin position="440"/>
        <end position="515"/>
    </location>
</feature>
<dbReference type="Proteomes" id="UP001153076">
    <property type="component" value="Unassembled WGS sequence"/>
</dbReference>
<dbReference type="CDD" id="cd08824">
    <property type="entry name" value="LOTUS"/>
    <property type="match status" value="2"/>
</dbReference>
<dbReference type="InterPro" id="IPR024768">
    <property type="entry name" value="Marf1"/>
</dbReference>
<keyword evidence="4" id="KW-1185">Reference proteome</keyword>
<dbReference type="InterPro" id="IPR025605">
    <property type="entry name" value="OST-HTH/LOTUS_dom"/>
</dbReference>
<accession>A0A9Q1KGB3</accession>
<dbReference type="InterPro" id="IPR021139">
    <property type="entry name" value="NYN"/>
</dbReference>
<feature type="compositionally biased region" description="Basic and acidic residues" evidence="1">
    <location>
        <begin position="409"/>
        <end position="424"/>
    </location>
</feature>
<dbReference type="PANTHER" id="PTHR14379">
    <property type="entry name" value="LIMKAIN B LKAP"/>
    <property type="match status" value="1"/>
</dbReference>
<evidence type="ECO:0000313" key="4">
    <source>
        <dbReference type="Proteomes" id="UP001153076"/>
    </source>
</evidence>
<dbReference type="OrthoDB" id="549353at2759"/>
<evidence type="ECO:0000313" key="3">
    <source>
        <dbReference type="EMBL" id="KAJ8442232.1"/>
    </source>
</evidence>
<sequence length="616" mass="67892">MIAYPCATSWSLSAECLEQSAIPTSNSNVNAARSACIPANRMCSRGPVAILWDIENCPVPVDVRPEDVAGNIRTALEVHPAIEGAVTMFSAYGDFNVFPRRLREGCQRTGVKLVDVPNGRKDAADKAILVDMFVFALDNPLPSSIMLISGDIDFAPALHILGQRGYTVILVIPSGLGVSSAFYSAGRFVWDWPSVAHGQGFAPPIKSLVGYRGGLTDIAGCMMGSHLNENNDINGEEAIVYHGPPQNHYKSRDFSLFSHRYISSTTLRSQSLPYGLNEVATGTAAQVDQYDANRWVQPGDINGLKGQLVKLLEFSGGCLPLGRVPAEYQKVFGRPLYISEYGEFKLVNLLKKMSDVMFIEGKGKKKFVYLRNVRTGHSAPLLPYKNEKKDERVLEENMEPNAVSGSSSSDEKVVVEEKERRAGEKPTSSMAVQTENEDENIVQFKHELQEILVSYSCRVFLDSFEAIYQQRYKKPLNYNRFGVCELDELFEKVRDVVILDEESVTKKKFLAGALGILRSEMVGSFLKFLQEGRGGLESSSAWKSSDLKCLEKPIGLCGGEECYVVILTAYQESESEAAEFADISNQMTRKSGQVMSYGCLFAGEIPTELSTAISEA</sequence>
<dbReference type="GO" id="GO:0010468">
    <property type="term" value="P:regulation of gene expression"/>
    <property type="evidence" value="ECO:0007669"/>
    <property type="project" value="InterPro"/>
</dbReference>
<dbReference type="InterPro" id="IPR041966">
    <property type="entry name" value="LOTUS-like"/>
</dbReference>
<dbReference type="CDD" id="cd10910">
    <property type="entry name" value="PIN_limkain_b1_N_like"/>
    <property type="match status" value="1"/>
</dbReference>
<evidence type="ECO:0000259" key="2">
    <source>
        <dbReference type="PROSITE" id="PS51644"/>
    </source>
</evidence>
<protein>
    <recommendedName>
        <fullName evidence="2">HTH OST-type domain-containing protein</fullName>
    </recommendedName>
</protein>
<dbReference type="PROSITE" id="PS51644">
    <property type="entry name" value="HTH_OST"/>
    <property type="match status" value="2"/>
</dbReference>
<dbReference type="Gene3D" id="3.30.420.610">
    <property type="entry name" value="LOTUS domain-like"/>
    <property type="match status" value="2"/>
</dbReference>
<feature type="domain" description="HTH OST-type" evidence="2">
    <location>
        <begin position="300"/>
        <end position="372"/>
    </location>
</feature>
<dbReference type="PANTHER" id="PTHR14379:SF82">
    <property type="entry name" value="OS08G0230500 PROTEIN"/>
    <property type="match status" value="1"/>
</dbReference>
<dbReference type="EMBL" id="JAKOGI010000144">
    <property type="protein sequence ID" value="KAJ8442232.1"/>
    <property type="molecule type" value="Genomic_DNA"/>
</dbReference>
<comment type="caution">
    <text evidence="3">The sequence shown here is derived from an EMBL/GenBank/DDBJ whole genome shotgun (WGS) entry which is preliminary data.</text>
</comment>
<dbReference type="GO" id="GO:0004540">
    <property type="term" value="F:RNA nuclease activity"/>
    <property type="evidence" value="ECO:0007669"/>
    <property type="project" value="InterPro"/>
</dbReference>
<organism evidence="3 4">
    <name type="scientific">Carnegiea gigantea</name>
    <dbReference type="NCBI Taxonomy" id="171969"/>
    <lineage>
        <taxon>Eukaryota</taxon>
        <taxon>Viridiplantae</taxon>
        <taxon>Streptophyta</taxon>
        <taxon>Embryophyta</taxon>
        <taxon>Tracheophyta</taxon>
        <taxon>Spermatophyta</taxon>
        <taxon>Magnoliopsida</taxon>
        <taxon>eudicotyledons</taxon>
        <taxon>Gunneridae</taxon>
        <taxon>Pentapetalae</taxon>
        <taxon>Caryophyllales</taxon>
        <taxon>Cactineae</taxon>
        <taxon>Cactaceae</taxon>
        <taxon>Cactoideae</taxon>
        <taxon>Echinocereeae</taxon>
        <taxon>Carnegiea</taxon>
    </lineage>
</organism>
<feature type="region of interest" description="Disordered" evidence="1">
    <location>
        <begin position="398"/>
        <end position="433"/>
    </location>
</feature>
<dbReference type="AlphaFoldDB" id="A0A9Q1KGB3"/>
<dbReference type="Gene3D" id="3.40.50.1010">
    <property type="entry name" value="5'-nuclease"/>
    <property type="match status" value="1"/>
</dbReference>
<evidence type="ECO:0000256" key="1">
    <source>
        <dbReference type="SAM" id="MobiDB-lite"/>
    </source>
</evidence>
<dbReference type="Pfam" id="PF12872">
    <property type="entry name" value="OST-HTH"/>
    <property type="match status" value="2"/>
</dbReference>
<name>A0A9Q1KGB3_9CARY</name>